<feature type="non-terminal residue" evidence="1">
    <location>
        <position position="1"/>
    </location>
</feature>
<gene>
    <name evidence="1" type="ORF">IscW_ISCW021794</name>
</gene>
<dbReference type="HOGENOM" id="CLU_856788_0_0_1"/>
<dbReference type="EnsemblMetazoa" id="ISCW021794-RA">
    <property type="protein sequence ID" value="ISCW021794-PA"/>
    <property type="gene ID" value="ISCW021794"/>
</dbReference>
<dbReference type="EMBL" id="DS862630">
    <property type="protein sequence ID" value="EEC14170.1"/>
    <property type="molecule type" value="Genomic_DNA"/>
</dbReference>
<dbReference type="EMBL" id="ABJB011081741">
    <property type="status" value="NOT_ANNOTATED_CDS"/>
    <property type="molecule type" value="Genomic_DNA"/>
</dbReference>
<evidence type="ECO:0000313" key="2">
    <source>
        <dbReference type="EnsemblMetazoa" id="ISCW021794-PA"/>
    </source>
</evidence>
<sequence>PRLPSFGSGHQCPRWLHRPRLRRLRLRWSWLRRSRLRRPRLLRPRLRLLWPRLRLRPWLWLRSRLWLWPRLRPWSGLWTLCPNWLRCRCSSCHQGLYCPPRPSRCLLRRRPSSHLRCCPSCCQGVYRPSCPSRCLLRRCSGRHLRCCSGRHLRCCSSCDQGLYCPPCPSCCLLRRRSSRLLRCSPSCHQGCHRLPRCSSHHHRCSRSILRLRLWRWPPRIRSRTLRLRTWSIQLRPELRLWSWHLRRLRYPPPQEEVNCRMKTRIHNGPRGTTLHPPGFFSCAVCLMECEFRINYIHCHVPIFLLFGDVQYGQFLVISISNYFWL</sequence>
<evidence type="ECO:0000313" key="3">
    <source>
        <dbReference type="Proteomes" id="UP000001555"/>
    </source>
</evidence>
<keyword evidence="3" id="KW-1185">Reference proteome</keyword>
<name>B7Q5P8_IXOSC</name>
<dbReference type="VEuPathDB" id="VectorBase:ISCI021794"/>
<organism>
    <name type="scientific">Ixodes scapularis</name>
    <name type="common">Black-legged tick</name>
    <name type="synonym">Deer tick</name>
    <dbReference type="NCBI Taxonomy" id="6945"/>
    <lineage>
        <taxon>Eukaryota</taxon>
        <taxon>Metazoa</taxon>
        <taxon>Ecdysozoa</taxon>
        <taxon>Arthropoda</taxon>
        <taxon>Chelicerata</taxon>
        <taxon>Arachnida</taxon>
        <taxon>Acari</taxon>
        <taxon>Parasitiformes</taxon>
        <taxon>Ixodida</taxon>
        <taxon>Ixodoidea</taxon>
        <taxon>Ixodidae</taxon>
        <taxon>Ixodinae</taxon>
        <taxon>Ixodes</taxon>
    </lineage>
</organism>
<proteinExistence type="predicted"/>
<dbReference type="InParanoid" id="B7Q5P8"/>
<accession>B7Q5P8</accession>
<dbReference type="PaxDb" id="6945-B7Q5P8"/>
<dbReference type="AlphaFoldDB" id="B7Q5P8"/>
<dbReference type="Proteomes" id="UP000001555">
    <property type="component" value="Unassembled WGS sequence"/>
</dbReference>
<dbReference type="VEuPathDB" id="VectorBase:ISCW021794"/>
<reference evidence="2" key="2">
    <citation type="submission" date="2020-05" db="UniProtKB">
        <authorList>
            <consortium name="EnsemblMetazoa"/>
        </authorList>
    </citation>
    <scope>IDENTIFICATION</scope>
    <source>
        <strain evidence="2">wikel</strain>
    </source>
</reference>
<evidence type="ECO:0000313" key="1">
    <source>
        <dbReference type="EMBL" id="EEC14170.1"/>
    </source>
</evidence>
<protein>
    <submittedName>
        <fullName evidence="1 2">Uncharacterized protein</fullName>
    </submittedName>
</protein>
<reference evidence="1 3" key="1">
    <citation type="submission" date="2008-03" db="EMBL/GenBank/DDBJ databases">
        <title>Annotation of Ixodes scapularis.</title>
        <authorList>
            <consortium name="Ixodes scapularis Genome Project Consortium"/>
            <person name="Caler E."/>
            <person name="Hannick L.I."/>
            <person name="Bidwell S."/>
            <person name="Joardar V."/>
            <person name="Thiagarajan M."/>
            <person name="Amedeo P."/>
            <person name="Galinsky K.J."/>
            <person name="Schobel S."/>
            <person name="Inman J."/>
            <person name="Hostetler J."/>
            <person name="Miller J."/>
            <person name="Hammond M."/>
            <person name="Megy K."/>
            <person name="Lawson D."/>
            <person name="Kodira C."/>
            <person name="Sutton G."/>
            <person name="Meyer J."/>
            <person name="Hill C.A."/>
            <person name="Birren B."/>
            <person name="Nene V."/>
            <person name="Collins F."/>
            <person name="Alarcon-Chaidez F."/>
            <person name="Wikel S."/>
            <person name="Strausberg R."/>
        </authorList>
    </citation>
    <scope>NUCLEOTIDE SEQUENCE [LARGE SCALE GENOMIC DNA]</scope>
    <source>
        <strain evidence="3">Wikel</strain>
        <strain evidence="1">Wikel colony</strain>
    </source>
</reference>